<gene>
    <name evidence="2" type="ORF">DZF91_22215</name>
</gene>
<keyword evidence="3" id="KW-1185">Reference proteome</keyword>
<reference evidence="2 3" key="1">
    <citation type="submission" date="2018-08" db="EMBL/GenBank/DDBJ databases">
        <title>Actinomadura jelena sp. nov., a novel Actinomycete isolated from soil in Chad.</title>
        <authorList>
            <person name="Shi L."/>
        </authorList>
    </citation>
    <scope>NUCLEOTIDE SEQUENCE [LARGE SCALE GENOMIC DNA]</scope>
    <source>
        <strain evidence="2 3">NEAU-G17</strain>
    </source>
</reference>
<comment type="caution">
    <text evidence="2">The sequence shown here is derived from an EMBL/GenBank/DDBJ whole genome shotgun (WGS) entry which is preliminary data.</text>
</comment>
<protein>
    <submittedName>
        <fullName evidence="2">Uncharacterized protein</fullName>
    </submittedName>
</protein>
<keyword evidence="1" id="KW-0472">Membrane</keyword>
<organism evidence="2 3">
    <name type="scientific">Actinomadura logoneensis</name>
    <dbReference type="NCBI Taxonomy" id="2293572"/>
    <lineage>
        <taxon>Bacteria</taxon>
        <taxon>Bacillati</taxon>
        <taxon>Actinomycetota</taxon>
        <taxon>Actinomycetes</taxon>
        <taxon>Streptosporangiales</taxon>
        <taxon>Thermomonosporaceae</taxon>
        <taxon>Actinomadura</taxon>
    </lineage>
</organism>
<evidence type="ECO:0000313" key="3">
    <source>
        <dbReference type="Proteomes" id="UP000261811"/>
    </source>
</evidence>
<accession>A0A372JHZ4</accession>
<evidence type="ECO:0000313" key="2">
    <source>
        <dbReference type="EMBL" id="RFU39474.1"/>
    </source>
</evidence>
<keyword evidence="1" id="KW-0812">Transmembrane</keyword>
<keyword evidence="1" id="KW-1133">Transmembrane helix</keyword>
<name>A0A372JHZ4_9ACTN</name>
<feature type="transmembrane region" description="Helical" evidence="1">
    <location>
        <begin position="57"/>
        <end position="82"/>
    </location>
</feature>
<evidence type="ECO:0000256" key="1">
    <source>
        <dbReference type="SAM" id="Phobius"/>
    </source>
</evidence>
<sequence>MRFLDGGGRRWRLGRRYLPWRPRPHPFLARHVDLISDFDDPISAAINMTLTLLVLPFAIWLCLSWALALFLTPFVTAGRILFRRPWPVVAFQAEGSWEYLEYARSWRAAGRLIQQARRELTVSGNAPSLRRGST</sequence>
<dbReference type="Proteomes" id="UP000261811">
    <property type="component" value="Unassembled WGS sequence"/>
</dbReference>
<proteinExistence type="predicted"/>
<dbReference type="EMBL" id="QURH01000337">
    <property type="protein sequence ID" value="RFU39474.1"/>
    <property type="molecule type" value="Genomic_DNA"/>
</dbReference>
<dbReference type="AlphaFoldDB" id="A0A372JHZ4"/>
<dbReference type="RefSeq" id="WP_117359383.1">
    <property type="nucleotide sequence ID" value="NZ_QURH01000337.1"/>
</dbReference>